<reference evidence="3 6" key="1">
    <citation type="submission" date="2021-11" db="EMBL/GenBank/DDBJ databases">
        <title>Draft genome sequence of Capnocytophaga sp. strain KC07075 isolated from cat oral cavity.</title>
        <authorList>
            <person name="Suzuki M."/>
            <person name="Imaoka K."/>
            <person name="Kimura M."/>
            <person name="Morikawa S."/>
            <person name="Maeda K."/>
        </authorList>
    </citation>
    <scope>NUCLEOTIDE SEQUENCE</scope>
    <source>
        <strain evidence="3">KC07075</strain>
        <strain evidence="4 6">KC07079</strain>
    </source>
</reference>
<dbReference type="Gene3D" id="1.10.3210.10">
    <property type="entry name" value="Hypothetical protein af1432"/>
    <property type="match status" value="1"/>
</dbReference>
<feature type="transmembrane region" description="Helical" evidence="1">
    <location>
        <begin position="421"/>
        <end position="442"/>
    </location>
</feature>
<dbReference type="InterPro" id="IPR011624">
    <property type="entry name" value="Metal-dep_PHydrolase_7TM_extra"/>
</dbReference>
<feature type="domain" description="HD" evidence="2">
    <location>
        <begin position="475"/>
        <end position="617"/>
    </location>
</feature>
<evidence type="ECO:0000313" key="4">
    <source>
        <dbReference type="EMBL" id="GJM54147.1"/>
    </source>
</evidence>
<evidence type="ECO:0000259" key="2">
    <source>
        <dbReference type="PROSITE" id="PS51831"/>
    </source>
</evidence>
<protein>
    <submittedName>
        <fullName evidence="3">HDIG domain-containing protein</fullName>
    </submittedName>
</protein>
<organism evidence="3 5">
    <name type="scientific">Capnocytophaga catalasegens</name>
    <dbReference type="NCBI Taxonomy" id="1004260"/>
    <lineage>
        <taxon>Bacteria</taxon>
        <taxon>Pseudomonadati</taxon>
        <taxon>Bacteroidota</taxon>
        <taxon>Flavobacteriia</taxon>
        <taxon>Flavobacteriales</taxon>
        <taxon>Flavobacteriaceae</taxon>
        <taxon>Capnocytophaga</taxon>
    </lineage>
</organism>
<dbReference type="InterPro" id="IPR011621">
    <property type="entry name" value="Metal-dep_PHydrolase_7TM_intra"/>
</dbReference>
<dbReference type="PROSITE" id="PS51831">
    <property type="entry name" value="HD"/>
    <property type="match status" value="1"/>
</dbReference>
<evidence type="ECO:0000313" key="3">
    <source>
        <dbReference type="EMBL" id="GJM49961.1"/>
    </source>
</evidence>
<feature type="transmembrane region" description="Helical" evidence="1">
    <location>
        <begin position="14"/>
        <end position="32"/>
    </location>
</feature>
<dbReference type="InterPro" id="IPR006675">
    <property type="entry name" value="HDIG_dom"/>
</dbReference>
<dbReference type="InterPro" id="IPR052722">
    <property type="entry name" value="PgpH_phosphodiesterase"/>
</dbReference>
<feature type="transmembrane region" description="Helical" evidence="1">
    <location>
        <begin position="295"/>
        <end position="314"/>
    </location>
</feature>
<dbReference type="PANTHER" id="PTHR36442:SF1">
    <property type="entry name" value="CYCLIC-DI-AMP PHOSPHODIESTERASE PGPH"/>
    <property type="match status" value="1"/>
</dbReference>
<evidence type="ECO:0000313" key="6">
    <source>
        <dbReference type="Proteomes" id="UP001208692"/>
    </source>
</evidence>
<feature type="transmembrane region" description="Helical" evidence="1">
    <location>
        <begin position="265"/>
        <end position="283"/>
    </location>
</feature>
<dbReference type="EMBL" id="BQKA01000017">
    <property type="protein sequence ID" value="GJM49961.1"/>
    <property type="molecule type" value="Genomic_DNA"/>
</dbReference>
<proteinExistence type="predicted"/>
<keyword evidence="1" id="KW-1133">Transmembrane helix</keyword>
<keyword evidence="6" id="KW-1185">Reference proteome</keyword>
<accession>A0AAV5ARQ5</accession>
<dbReference type="InterPro" id="IPR003607">
    <property type="entry name" value="HD/PDEase_dom"/>
</dbReference>
<dbReference type="NCBIfam" id="TIGR00277">
    <property type="entry name" value="HDIG"/>
    <property type="match status" value="1"/>
</dbReference>
<dbReference type="InterPro" id="IPR006674">
    <property type="entry name" value="HD_domain"/>
</dbReference>
<dbReference type="SUPFAM" id="SSF109604">
    <property type="entry name" value="HD-domain/PDEase-like"/>
    <property type="match status" value="1"/>
</dbReference>
<dbReference type="SMART" id="SM00471">
    <property type="entry name" value="HDc"/>
    <property type="match status" value="1"/>
</dbReference>
<keyword evidence="1" id="KW-0812">Transmembrane</keyword>
<dbReference type="Proteomes" id="UP001207736">
    <property type="component" value="Unassembled WGS sequence"/>
</dbReference>
<keyword evidence="1" id="KW-0472">Membrane</keyword>
<sequence>MKNFWHKLYAKQSFFYKILLCVAITCSIVYFFPKGVKFKYEFQQGKLWQYETLYAPFEFSLKKSAEQIAKEKQAIKDQSLVYYSKDTTAYQNVLDNYQREILVYVNELPVDLRTRLIEKGKQFLFNTYQKGVITSADEIENKNMALIEGNEIVEQKVDELFSIRNLKNEILAYFKTKPYSDYIDVYHAVFFEVMKPNIAVNEYFTKKTLEQNLDQLVYSRGIVKKNQLIITKGEIVQAEKLEMLQSLQTEYESEHWNTEDNTPTYIGYLLLVAVTLFIIVLYLNRFYPEIYHNNTSLTFILTNVLLMVVLTSLALKIDINYMYATPICILPLLCRAFFDIRLGIFIYTMTVLIIGFVVPNSFQFIFISIVAGSFSMLNIRELHYRVNLFLTAGHITLVYVLTYIIYSALSEGSWLSFDTKIIGFFILNGFLTLFVQPLTYIYEKLFGLVSNVSLLELSDTNFKLLRELSEKAPGTFHHSLQVANLAEAAASEIGANTMLVRVGALYHDIGKMNNPMYFTENQKTSVNPHDELTPLESAKIIINHVIEGIEMARQNNIPDRIIDFIRTHHGNSLVYYFYKQQLDSGEPFDEADFHYKGPIPFSKETVILMMADSIEAASKSLKNPTYEAIENFVESIIRKQYEEKQYMNTDITLKEIEKIKKILKEKLVNIYHLRIEYPE</sequence>
<dbReference type="RefSeq" id="WP_264846913.1">
    <property type="nucleotide sequence ID" value="NZ_BPMA01000036.1"/>
</dbReference>
<evidence type="ECO:0000256" key="1">
    <source>
        <dbReference type="SAM" id="Phobius"/>
    </source>
</evidence>
<dbReference type="AlphaFoldDB" id="A0AAV5ARQ5"/>
<dbReference type="Pfam" id="PF07698">
    <property type="entry name" value="7TM-7TMR_HD"/>
    <property type="match status" value="1"/>
</dbReference>
<dbReference type="EMBL" id="BQKB01000062">
    <property type="protein sequence ID" value="GJM54147.1"/>
    <property type="molecule type" value="Genomic_DNA"/>
</dbReference>
<feature type="transmembrane region" description="Helical" evidence="1">
    <location>
        <begin position="321"/>
        <end position="338"/>
    </location>
</feature>
<dbReference type="CDD" id="cd00077">
    <property type="entry name" value="HDc"/>
    <property type="match status" value="1"/>
</dbReference>
<gene>
    <name evidence="3" type="ORF">RCZ15_09360</name>
    <name evidence="4" type="ORF">RCZ16_24630</name>
</gene>
<dbReference type="Pfam" id="PF07697">
    <property type="entry name" value="7TMR-HDED"/>
    <property type="match status" value="1"/>
</dbReference>
<name>A0AAV5ARQ5_9FLAO</name>
<feature type="transmembrane region" description="Helical" evidence="1">
    <location>
        <begin position="344"/>
        <end position="374"/>
    </location>
</feature>
<evidence type="ECO:0000313" key="5">
    <source>
        <dbReference type="Proteomes" id="UP001207736"/>
    </source>
</evidence>
<dbReference type="PANTHER" id="PTHR36442">
    <property type="entry name" value="CYCLIC-DI-AMP PHOSPHODIESTERASE PGPH"/>
    <property type="match status" value="1"/>
</dbReference>
<dbReference type="Proteomes" id="UP001208692">
    <property type="component" value="Unassembled WGS sequence"/>
</dbReference>
<dbReference type="Pfam" id="PF01966">
    <property type="entry name" value="HD"/>
    <property type="match status" value="1"/>
</dbReference>
<feature type="transmembrane region" description="Helical" evidence="1">
    <location>
        <begin position="386"/>
        <end position="409"/>
    </location>
</feature>
<comment type="caution">
    <text evidence="3">The sequence shown here is derived from an EMBL/GenBank/DDBJ whole genome shotgun (WGS) entry which is preliminary data.</text>
</comment>